<dbReference type="PIRSF" id="PIRSF005572">
    <property type="entry name" value="NifS"/>
    <property type="match status" value="1"/>
</dbReference>
<evidence type="ECO:0000256" key="4">
    <source>
        <dbReference type="ARBA" id="ARBA00022723"/>
    </source>
</evidence>
<evidence type="ECO:0000256" key="7">
    <source>
        <dbReference type="ARBA" id="ARBA00023014"/>
    </source>
</evidence>
<comment type="catalytic activity">
    <reaction evidence="8">
        <text>(sulfur carrier)-H + L-cysteine = (sulfur carrier)-SH + L-alanine</text>
        <dbReference type="Rhea" id="RHEA:43892"/>
        <dbReference type="Rhea" id="RHEA-COMP:14737"/>
        <dbReference type="Rhea" id="RHEA-COMP:14739"/>
        <dbReference type="ChEBI" id="CHEBI:29917"/>
        <dbReference type="ChEBI" id="CHEBI:35235"/>
        <dbReference type="ChEBI" id="CHEBI:57972"/>
        <dbReference type="ChEBI" id="CHEBI:64428"/>
        <dbReference type="EC" id="2.8.1.7"/>
    </reaction>
</comment>
<dbReference type="PANTHER" id="PTHR11601:SF34">
    <property type="entry name" value="CYSTEINE DESULFURASE"/>
    <property type="match status" value="1"/>
</dbReference>
<dbReference type="Pfam" id="PF00266">
    <property type="entry name" value="Aminotran_5"/>
    <property type="match status" value="1"/>
</dbReference>
<dbReference type="InterPro" id="IPR015424">
    <property type="entry name" value="PyrdxlP-dep_Trfase"/>
</dbReference>
<keyword evidence="3" id="KW-0808">Transferase</keyword>
<dbReference type="RefSeq" id="WP_123711284.1">
    <property type="nucleotide sequence ID" value="NZ_RKHR01000003.1"/>
</dbReference>
<keyword evidence="6" id="KW-0408">Iron</keyword>
<dbReference type="GO" id="GO:0031071">
    <property type="term" value="F:cysteine desulfurase activity"/>
    <property type="evidence" value="ECO:0007669"/>
    <property type="project" value="UniProtKB-EC"/>
</dbReference>
<dbReference type="PANTHER" id="PTHR11601">
    <property type="entry name" value="CYSTEINE DESULFURYLASE FAMILY MEMBER"/>
    <property type="match status" value="1"/>
</dbReference>
<dbReference type="AlphaFoldDB" id="A0A3N2DZT4"/>
<protein>
    <submittedName>
        <fullName evidence="10">Cysteine desulfurase</fullName>
    </submittedName>
</protein>
<gene>
    <name evidence="10" type="ORF">EDC56_0901</name>
</gene>
<proteinExistence type="inferred from homology"/>
<keyword evidence="4" id="KW-0479">Metal-binding</keyword>
<dbReference type="InterPro" id="IPR015422">
    <property type="entry name" value="PyrdxlP-dep_Trfase_small"/>
</dbReference>
<evidence type="ECO:0000256" key="1">
    <source>
        <dbReference type="ARBA" id="ARBA00001933"/>
    </source>
</evidence>
<dbReference type="InterPro" id="IPR015421">
    <property type="entry name" value="PyrdxlP-dep_Trfase_major"/>
</dbReference>
<dbReference type="Proteomes" id="UP000275394">
    <property type="component" value="Unassembled WGS sequence"/>
</dbReference>
<name>A0A3N2DZT4_9GAMM</name>
<evidence type="ECO:0000256" key="5">
    <source>
        <dbReference type="ARBA" id="ARBA00022898"/>
    </source>
</evidence>
<accession>A0A3N2DZT4</accession>
<dbReference type="SUPFAM" id="SSF53383">
    <property type="entry name" value="PLP-dependent transferases"/>
    <property type="match status" value="1"/>
</dbReference>
<evidence type="ECO:0000256" key="3">
    <source>
        <dbReference type="ARBA" id="ARBA00022679"/>
    </source>
</evidence>
<dbReference type="InterPro" id="IPR016454">
    <property type="entry name" value="Cysteine_dSase"/>
</dbReference>
<comment type="caution">
    <text evidence="10">The sequence shown here is derived from an EMBL/GenBank/DDBJ whole genome shotgun (WGS) entry which is preliminary data.</text>
</comment>
<evidence type="ECO:0000256" key="8">
    <source>
        <dbReference type="ARBA" id="ARBA00050776"/>
    </source>
</evidence>
<comment type="cofactor">
    <cofactor evidence="1">
        <name>pyridoxal 5'-phosphate</name>
        <dbReference type="ChEBI" id="CHEBI:597326"/>
    </cofactor>
</comment>
<keyword evidence="5" id="KW-0663">Pyridoxal phosphate</keyword>
<dbReference type="Gene3D" id="1.10.260.50">
    <property type="match status" value="1"/>
</dbReference>
<evidence type="ECO:0000259" key="9">
    <source>
        <dbReference type="Pfam" id="PF00266"/>
    </source>
</evidence>
<evidence type="ECO:0000256" key="6">
    <source>
        <dbReference type="ARBA" id="ARBA00023004"/>
    </source>
</evidence>
<feature type="domain" description="Aminotransferase class V" evidence="9">
    <location>
        <begin position="4"/>
        <end position="369"/>
    </location>
</feature>
<dbReference type="Gene3D" id="3.40.640.10">
    <property type="entry name" value="Type I PLP-dependent aspartate aminotransferase-like (Major domain)"/>
    <property type="match status" value="1"/>
</dbReference>
<dbReference type="GO" id="GO:0051536">
    <property type="term" value="F:iron-sulfur cluster binding"/>
    <property type="evidence" value="ECO:0007669"/>
    <property type="project" value="UniProtKB-KW"/>
</dbReference>
<comment type="similarity">
    <text evidence="2">Belongs to the class-V pyridoxal-phosphate-dependent aminotransferase family. NifS/IscS subfamily.</text>
</comment>
<reference evidence="10 11" key="1">
    <citation type="submission" date="2018-11" db="EMBL/GenBank/DDBJ databases">
        <title>Genomic Encyclopedia of Type Strains, Phase IV (KMG-IV): sequencing the most valuable type-strain genomes for metagenomic binning, comparative biology and taxonomic classification.</title>
        <authorList>
            <person name="Goeker M."/>
        </authorList>
    </citation>
    <scope>NUCLEOTIDE SEQUENCE [LARGE SCALE GENOMIC DNA]</scope>
    <source>
        <strain evidence="10 11">DSM 100316</strain>
    </source>
</reference>
<evidence type="ECO:0000313" key="11">
    <source>
        <dbReference type="Proteomes" id="UP000275394"/>
    </source>
</evidence>
<evidence type="ECO:0000313" key="10">
    <source>
        <dbReference type="EMBL" id="ROS05371.1"/>
    </source>
</evidence>
<evidence type="ECO:0000256" key="2">
    <source>
        <dbReference type="ARBA" id="ARBA00006490"/>
    </source>
</evidence>
<dbReference type="GO" id="GO:0046872">
    <property type="term" value="F:metal ion binding"/>
    <property type="evidence" value="ECO:0007669"/>
    <property type="project" value="UniProtKB-KW"/>
</dbReference>
<organism evidence="10 11">
    <name type="scientific">Sinobacterium caligoides</name>
    <dbReference type="NCBI Taxonomy" id="933926"/>
    <lineage>
        <taxon>Bacteria</taxon>
        <taxon>Pseudomonadati</taxon>
        <taxon>Pseudomonadota</taxon>
        <taxon>Gammaproteobacteria</taxon>
        <taxon>Cellvibrionales</taxon>
        <taxon>Spongiibacteraceae</taxon>
        <taxon>Sinobacterium</taxon>
    </lineage>
</organism>
<dbReference type="OrthoDB" id="9808002at2"/>
<dbReference type="InterPro" id="IPR000192">
    <property type="entry name" value="Aminotrans_V_dom"/>
</dbReference>
<dbReference type="EMBL" id="RKHR01000003">
    <property type="protein sequence ID" value="ROS05371.1"/>
    <property type="molecule type" value="Genomic_DNA"/>
</dbReference>
<sequence>MTAIYFDNNASTPVCQAATQAMLDYLNDPAAIGNPTQAHWAGQGAKRYLDTARSQVASLINAATDEIVFSSGGTESNNHALYGCAFKALQSGSNKRHIISSVIEHPATLKPLQDLVELHGFEVSYVEVDAEGFFNLEDIQSLYREDTLLVSLMHANNELGSIQPIAEIGAWCRQQGVLFHVDAVCSAGKLDIDVETLQADLLSLSAHKFYGPKGVGALYIREAINAEVAHYIHGAGQQRQRRSGTENVILAVGMGVACQQLQENNQSLRRQQLAQLRDSLYTQLQQTLGEGLLLNGATETQRRLCNTLNVSFIGHNGQALLQAIGSQLAFTASKNSSKAVHLLGKGPEAALGAVRFSLGSTSTQQDVDRAVQILLSAIK</sequence>
<keyword evidence="11" id="KW-1185">Reference proteome</keyword>
<keyword evidence="7" id="KW-0411">Iron-sulfur</keyword>
<dbReference type="Gene3D" id="3.90.1150.10">
    <property type="entry name" value="Aspartate Aminotransferase, domain 1"/>
    <property type="match status" value="1"/>
</dbReference>